<dbReference type="Proteomes" id="UP000564425">
    <property type="component" value="Unassembled WGS sequence"/>
</dbReference>
<dbReference type="RefSeq" id="WP_181501094.1">
    <property type="nucleotide sequence ID" value="NZ_JACDUH010000001.1"/>
</dbReference>
<feature type="transmembrane region" description="Helical" evidence="1">
    <location>
        <begin position="82"/>
        <end position="99"/>
    </location>
</feature>
<organism evidence="2 3">
    <name type="scientific">Methanococcus maripaludis</name>
    <name type="common">Methanococcus deltae</name>
    <dbReference type="NCBI Taxonomy" id="39152"/>
    <lineage>
        <taxon>Archaea</taxon>
        <taxon>Methanobacteriati</taxon>
        <taxon>Methanobacteriota</taxon>
        <taxon>Methanomada group</taxon>
        <taxon>Methanococci</taxon>
        <taxon>Methanococcales</taxon>
        <taxon>Methanococcaceae</taxon>
        <taxon>Methanococcus</taxon>
    </lineage>
</organism>
<sequence>MIKLISDTIVVISMAILLLGVSKLLPILLWYDDNYWGVIVLSFTIGAAVIVVSSGILSMYIFFYVVTLLAISPVEYIKLQSAIVILISSVISFIISINVKNKLVDYGLKKRLITKQESKTNLFGGR</sequence>
<feature type="transmembrane region" description="Helical" evidence="1">
    <location>
        <begin position="37"/>
        <end position="70"/>
    </location>
</feature>
<name>A0A7J9NV95_METMI</name>
<protein>
    <submittedName>
        <fullName evidence="2">Uncharacterized protein</fullName>
    </submittedName>
</protein>
<keyword evidence="1" id="KW-0812">Transmembrane</keyword>
<evidence type="ECO:0000256" key="1">
    <source>
        <dbReference type="SAM" id="Phobius"/>
    </source>
</evidence>
<proteinExistence type="predicted"/>
<keyword evidence="1" id="KW-1133">Transmembrane helix</keyword>
<reference evidence="2 3" key="1">
    <citation type="submission" date="2020-07" db="EMBL/GenBank/DDBJ databases">
        <title>Genomic Encyclopedia of Type Strains, Phase IV (KMG-V): Genome sequencing to study the core and pangenomes of soil and plant-associated prokaryotes.</title>
        <authorList>
            <person name="Whitman W."/>
        </authorList>
    </citation>
    <scope>NUCLEOTIDE SEQUENCE [LARGE SCALE GENOMIC DNA]</scope>
    <source>
        <strain evidence="2 3">A1</strain>
    </source>
</reference>
<dbReference type="EMBL" id="JACDUH010000001">
    <property type="protein sequence ID" value="MBA2851214.1"/>
    <property type="molecule type" value="Genomic_DNA"/>
</dbReference>
<evidence type="ECO:0000313" key="3">
    <source>
        <dbReference type="Proteomes" id="UP000564425"/>
    </source>
</evidence>
<comment type="caution">
    <text evidence="2">The sequence shown here is derived from an EMBL/GenBank/DDBJ whole genome shotgun (WGS) entry which is preliminary data.</text>
</comment>
<gene>
    <name evidence="2" type="ORF">HNP86_001345</name>
</gene>
<accession>A0A7J9NV95</accession>
<dbReference type="AlphaFoldDB" id="A0A7J9NV95"/>
<feature type="transmembrane region" description="Helical" evidence="1">
    <location>
        <begin position="9"/>
        <end position="31"/>
    </location>
</feature>
<keyword evidence="1" id="KW-0472">Membrane</keyword>
<evidence type="ECO:0000313" key="2">
    <source>
        <dbReference type="EMBL" id="MBA2851214.1"/>
    </source>
</evidence>